<evidence type="ECO:0000313" key="3">
    <source>
        <dbReference type="EMBL" id="ORX07350.1"/>
    </source>
</evidence>
<dbReference type="Proteomes" id="UP000193090">
    <property type="component" value="Unassembled WGS sequence"/>
</dbReference>
<organism evidence="3 4">
    <name type="scientific">Mycolicibacillus trivialis</name>
    <dbReference type="NCBI Taxonomy" id="1798"/>
    <lineage>
        <taxon>Bacteria</taxon>
        <taxon>Bacillati</taxon>
        <taxon>Actinomycetota</taxon>
        <taxon>Actinomycetes</taxon>
        <taxon>Mycobacteriales</taxon>
        <taxon>Mycobacteriaceae</taxon>
        <taxon>Mycolicibacillus</taxon>
    </lineage>
</organism>
<dbReference type="RefSeq" id="WP_085108953.1">
    <property type="nucleotide sequence ID" value="NZ_JACKSN010000111.1"/>
</dbReference>
<gene>
    <name evidence="3" type="ORF">AWC30_00990</name>
</gene>
<name>A0A1X2ENQ8_9MYCO</name>
<dbReference type="PANTHER" id="PTHR43329">
    <property type="entry name" value="EPOXIDE HYDROLASE"/>
    <property type="match status" value="1"/>
</dbReference>
<dbReference type="PRINTS" id="PR00412">
    <property type="entry name" value="EPOXHYDRLASE"/>
</dbReference>
<evidence type="ECO:0000256" key="1">
    <source>
        <dbReference type="ARBA" id="ARBA00022801"/>
    </source>
</evidence>
<proteinExistence type="predicted"/>
<evidence type="ECO:0000313" key="4">
    <source>
        <dbReference type="Proteomes" id="UP000193090"/>
    </source>
</evidence>
<dbReference type="Gene3D" id="3.40.50.1820">
    <property type="entry name" value="alpha/beta hydrolase"/>
    <property type="match status" value="1"/>
</dbReference>
<reference evidence="3 4" key="1">
    <citation type="submission" date="2016-01" db="EMBL/GenBank/DDBJ databases">
        <title>The new phylogeny of the genus Mycobacterium.</title>
        <authorList>
            <person name="Tarcisio F."/>
            <person name="Conor M."/>
            <person name="Antonella G."/>
            <person name="Elisabetta G."/>
            <person name="Giulia F.S."/>
            <person name="Sara T."/>
            <person name="Anna F."/>
            <person name="Clotilde B."/>
            <person name="Roberto B."/>
            <person name="Veronica D.S."/>
            <person name="Fabio R."/>
            <person name="Monica P."/>
            <person name="Olivier J."/>
            <person name="Enrico T."/>
            <person name="Nicola S."/>
        </authorList>
    </citation>
    <scope>NUCLEOTIDE SEQUENCE [LARGE SCALE GENOMIC DNA]</scope>
    <source>
        <strain evidence="3 4">DSM 44153</strain>
    </source>
</reference>
<keyword evidence="1 3" id="KW-0378">Hydrolase</keyword>
<dbReference type="InterPro" id="IPR000073">
    <property type="entry name" value="AB_hydrolase_1"/>
</dbReference>
<evidence type="ECO:0000259" key="2">
    <source>
        <dbReference type="Pfam" id="PF00561"/>
    </source>
</evidence>
<comment type="caution">
    <text evidence="3">The sequence shown here is derived from an EMBL/GenBank/DDBJ whole genome shotgun (WGS) entry which is preliminary data.</text>
</comment>
<dbReference type="OrthoDB" id="2987348at2"/>
<dbReference type="InterPro" id="IPR029058">
    <property type="entry name" value="AB_hydrolase_fold"/>
</dbReference>
<dbReference type="GO" id="GO:0016787">
    <property type="term" value="F:hydrolase activity"/>
    <property type="evidence" value="ECO:0007669"/>
    <property type="project" value="UniProtKB-KW"/>
</dbReference>
<keyword evidence="4" id="KW-1185">Reference proteome</keyword>
<dbReference type="Pfam" id="PF00561">
    <property type="entry name" value="Abhydrolase_1"/>
    <property type="match status" value="1"/>
</dbReference>
<dbReference type="InterPro" id="IPR000639">
    <property type="entry name" value="Epox_hydrolase-like"/>
</dbReference>
<dbReference type="STRING" id="1798.AWC30_00990"/>
<accession>A0A1X2ENQ8</accession>
<protein>
    <submittedName>
        <fullName evidence="3">Alpha/beta hydrolase</fullName>
    </submittedName>
</protein>
<dbReference type="SUPFAM" id="SSF53474">
    <property type="entry name" value="alpha/beta-Hydrolases"/>
    <property type="match status" value="1"/>
</dbReference>
<dbReference type="PRINTS" id="PR00111">
    <property type="entry name" value="ABHYDROLASE"/>
</dbReference>
<dbReference type="AlphaFoldDB" id="A0A1X2ENQ8"/>
<sequence length="286" mass="31370">MTDVTRITGFRRGGLSFAVRDTGPTDGTPVVLLHGFPQNSSSWIAVAERLNAAGYRTLAPDQRGYSPQATPLGRRHYRLGELVDDVVALIDTAETGPVHLVGHDWGAAVAWGVAAGHPRRLRSLTAVSVPHPSAFTSSMLRSNQLAKSWYMAMFQLPWLPEWLMRKENGIFQTMLTRTGQSPEAARRDIQMMCQGDTATGALNYYRALPWSLPSMPALRRPITVPTLQVWSDGDTAVGVKGHELSERFVAAPWRLETLTGVSHWIPDEAPVELARLIDEHATAAAA</sequence>
<feature type="domain" description="AB hydrolase-1" evidence="2">
    <location>
        <begin position="29"/>
        <end position="268"/>
    </location>
</feature>
<dbReference type="EMBL" id="LQPZ01000012">
    <property type="protein sequence ID" value="ORX07350.1"/>
    <property type="molecule type" value="Genomic_DNA"/>
</dbReference>